<dbReference type="EMBL" id="CP103305">
    <property type="protein sequence ID" value="UVS68149.1"/>
    <property type="molecule type" value="Genomic_DNA"/>
</dbReference>
<dbReference type="Proteomes" id="UP001059771">
    <property type="component" value="Chromosome"/>
</dbReference>
<dbReference type="Gene3D" id="1.10.10.10">
    <property type="entry name" value="Winged helix-like DNA-binding domain superfamily/Winged helix DNA-binding domain"/>
    <property type="match status" value="1"/>
</dbReference>
<gene>
    <name evidence="3" type="ORF">NWT39_09585</name>
</gene>
<accession>A0A977NKW0</accession>
<protein>
    <submittedName>
        <fullName evidence="3">Winged helix-turn-helix domain-containing protein</fullName>
    </submittedName>
</protein>
<dbReference type="GeneID" id="74947191"/>
<reference evidence="3" key="1">
    <citation type="submission" date="2022-08" db="EMBL/GenBank/DDBJ databases">
        <title>Dynamic responses of ammonia-oxidizing microbial communities induced by reactive oxygen species (ROS) in fluctuating redox aquifers.</title>
        <authorList>
            <person name="Wang P."/>
            <person name="Wang H."/>
        </authorList>
    </citation>
    <scope>NUCLEOTIDE SEQUENCE</scope>
    <source>
        <strain evidence="3">PLX03</strain>
    </source>
</reference>
<evidence type="ECO:0000259" key="2">
    <source>
        <dbReference type="Pfam" id="PF14947"/>
    </source>
</evidence>
<proteinExistence type="predicted"/>
<feature type="compositionally biased region" description="Polar residues" evidence="1">
    <location>
        <begin position="122"/>
        <end position="131"/>
    </location>
</feature>
<dbReference type="InterPro" id="IPR036388">
    <property type="entry name" value="WH-like_DNA-bd_sf"/>
</dbReference>
<dbReference type="InterPro" id="IPR038723">
    <property type="entry name" value="ArnR1-like_HTH"/>
</dbReference>
<dbReference type="Pfam" id="PF14947">
    <property type="entry name" value="HTH_45"/>
    <property type="match status" value="1"/>
</dbReference>
<dbReference type="AlphaFoldDB" id="A0A977NKW0"/>
<name>A0A977NKW0_9ARCH</name>
<evidence type="ECO:0000256" key="1">
    <source>
        <dbReference type="SAM" id="MobiDB-lite"/>
    </source>
</evidence>
<feature type="domain" description="ArnR1-like winged helix-turn-helix" evidence="2">
    <location>
        <begin position="21"/>
        <end position="91"/>
    </location>
</feature>
<dbReference type="SUPFAM" id="SSF46785">
    <property type="entry name" value="Winged helix' DNA-binding domain"/>
    <property type="match status" value="1"/>
</dbReference>
<organism evidence="3">
    <name type="scientific">Nitrososphaera viennensis</name>
    <dbReference type="NCBI Taxonomy" id="1034015"/>
    <lineage>
        <taxon>Archaea</taxon>
        <taxon>Nitrososphaerota</taxon>
        <taxon>Nitrososphaeria</taxon>
        <taxon>Nitrososphaerales</taxon>
        <taxon>Nitrososphaeraceae</taxon>
        <taxon>Nitrososphaera</taxon>
    </lineage>
</organism>
<dbReference type="RefSeq" id="WP_075055023.1">
    <property type="nucleotide sequence ID" value="NZ_CP103305.1"/>
</dbReference>
<feature type="region of interest" description="Disordered" evidence="1">
    <location>
        <begin position="108"/>
        <end position="131"/>
    </location>
</feature>
<sequence>MEKLQGVRKGERRGRMPMKFRSRADIAAEMLEVAKNGEKKTRIMYGSHTSVKQLNTYLDLLIENEMLEYLPEKRIYRTTEKGILFLDSYQKAWGILFRARNKKHLLQHQQDEKGAAAAPVVSSDNSAPIIA</sequence>
<evidence type="ECO:0000313" key="3">
    <source>
        <dbReference type="EMBL" id="UVS68149.1"/>
    </source>
</evidence>
<dbReference type="InterPro" id="IPR036390">
    <property type="entry name" value="WH_DNA-bd_sf"/>
</dbReference>